<keyword evidence="5" id="KW-0812">Transmembrane</keyword>
<dbReference type="GO" id="GO:0007165">
    <property type="term" value="P:signal transduction"/>
    <property type="evidence" value="ECO:0007669"/>
    <property type="project" value="UniProtKB-KW"/>
</dbReference>
<dbReference type="AlphaFoldDB" id="A0A4U2Z439"/>
<dbReference type="PANTHER" id="PTHR32089">
    <property type="entry name" value="METHYL-ACCEPTING CHEMOTAXIS PROTEIN MCPB"/>
    <property type="match status" value="1"/>
</dbReference>
<evidence type="ECO:0000256" key="3">
    <source>
        <dbReference type="PROSITE-ProRule" id="PRU00284"/>
    </source>
</evidence>
<keyword evidence="5" id="KW-1133">Transmembrane helix</keyword>
<dbReference type="RefSeq" id="WP_137014169.1">
    <property type="nucleotide sequence ID" value="NZ_SZPX01000006.1"/>
</dbReference>
<organism evidence="8 9">
    <name type="scientific">Sulfurimonas crateris</name>
    <dbReference type="NCBI Taxonomy" id="2574727"/>
    <lineage>
        <taxon>Bacteria</taxon>
        <taxon>Pseudomonadati</taxon>
        <taxon>Campylobacterota</taxon>
        <taxon>Epsilonproteobacteria</taxon>
        <taxon>Campylobacterales</taxon>
        <taxon>Sulfurimonadaceae</taxon>
        <taxon>Sulfurimonas</taxon>
    </lineage>
</organism>
<keyword evidence="1 3" id="KW-0807">Transducer</keyword>
<dbReference type="PRINTS" id="PR00260">
    <property type="entry name" value="CHEMTRNSDUCR"/>
</dbReference>
<feature type="transmembrane region" description="Helical" evidence="5">
    <location>
        <begin position="190"/>
        <end position="210"/>
    </location>
</feature>
<dbReference type="EMBL" id="SZPX01000006">
    <property type="protein sequence ID" value="TKI68937.1"/>
    <property type="molecule type" value="Genomic_DNA"/>
</dbReference>
<dbReference type="OrthoDB" id="1808874at2"/>
<keyword evidence="5" id="KW-0472">Membrane</keyword>
<gene>
    <name evidence="8" type="ORF">FCU45_08215</name>
</gene>
<dbReference type="PROSITE" id="PS50111">
    <property type="entry name" value="CHEMOTAXIS_TRANSDUC_2"/>
    <property type="match status" value="1"/>
</dbReference>
<dbReference type="GO" id="GO:0006935">
    <property type="term" value="P:chemotaxis"/>
    <property type="evidence" value="ECO:0007669"/>
    <property type="project" value="InterPro"/>
</dbReference>
<evidence type="ECO:0000313" key="9">
    <source>
        <dbReference type="Proteomes" id="UP000309561"/>
    </source>
</evidence>
<evidence type="ECO:0000259" key="7">
    <source>
        <dbReference type="PROSITE" id="PS50885"/>
    </source>
</evidence>
<dbReference type="Proteomes" id="UP000309561">
    <property type="component" value="Unassembled WGS sequence"/>
</dbReference>
<sequence>MFKNLSIHKKMNYFIAMVAVSVFSAAISIFLAMGHIETKYEHLHHNSMIGGLTTLKIEKNLNYTSRLSRDIMLGGNYDKNIKKLEKTLDEIEEHFTLLEELMEKESSLSMVQEAKNSTMLFLQNTLKMMSSLDSQDIAHNKDAIYANYSKELTPFANASRESFAKLVELKAAELDKDSIGLATEINFFKFLALIAGIVVGVIVLVLATVIRKSITGGINDFTRLISHVSKGDFSHKATTVDRNTELGIMGYELTALIKHTQDLIHEINTTITDASKGIFTHRISSEGMSGEFVDAIESVGKSIEFMKAQHLKAQRDIFNSKISTKSVMVTESLSMIISDLDENISDIKSITSATKQASELASNSRNDITDITTELNALNEQVNINNDSISEIANQANEITSVIQLITDIADQTNLLALNAAIEAARAGEHGRGFAVVADEVRKLAERTHKATGEISVSIKSLQQNMSEIQTSSDNMKQTVEGSTQKINGFENTLIELSENSSKIVDYSYGMENSIFIVLAKLEHILYKSRVYNSVISLNKILEQQSTHECELGIWHDGEGERRFAQTTSFAKLAAPHEIVHRNANSNLGYLDHDAQSTTLKNTQNIIENFDKMEKASEELFTLLDTMLQESK</sequence>
<evidence type="ECO:0000256" key="2">
    <source>
        <dbReference type="ARBA" id="ARBA00029447"/>
    </source>
</evidence>
<evidence type="ECO:0000256" key="1">
    <source>
        <dbReference type="ARBA" id="ARBA00023224"/>
    </source>
</evidence>
<evidence type="ECO:0000259" key="6">
    <source>
        <dbReference type="PROSITE" id="PS50111"/>
    </source>
</evidence>
<dbReference type="Gene3D" id="6.10.340.10">
    <property type="match status" value="1"/>
</dbReference>
<comment type="similarity">
    <text evidence="2">Belongs to the methyl-accepting chemotaxis (MCP) protein family.</text>
</comment>
<feature type="domain" description="HAMP" evidence="7">
    <location>
        <begin position="212"/>
        <end position="265"/>
    </location>
</feature>
<feature type="coiled-coil region" evidence="4">
    <location>
        <begin position="74"/>
        <end position="104"/>
    </location>
</feature>
<keyword evidence="9" id="KW-1185">Reference proteome</keyword>
<comment type="caution">
    <text evidence="8">The sequence shown here is derived from an EMBL/GenBank/DDBJ whole genome shotgun (WGS) entry which is preliminary data.</text>
</comment>
<dbReference type="InterPro" id="IPR004089">
    <property type="entry name" value="MCPsignal_dom"/>
</dbReference>
<dbReference type="GO" id="GO:0016020">
    <property type="term" value="C:membrane"/>
    <property type="evidence" value="ECO:0007669"/>
    <property type="project" value="InterPro"/>
</dbReference>
<feature type="domain" description="Methyl-accepting transducer" evidence="6">
    <location>
        <begin position="329"/>
        <end position="506"/>
    </location>
</feature>
<keyword evidence="4" id="KW-0175">Coiled coil</keyword>
<dbReference type="InterPro" id="IPR003660">
    <property type="entry name" value="HAMP_dom"/>
</dbReference>
<protein>
    <submittedName>
        <fullName evidence="8">Chemotaxis protein</fullName>
    </submittedName>
</protein>
<dbReference type="Gene3D" id="1.10.287.950">
    <property type="entry name" value="Methyl-accepting chemotaxis protein"/>
    <property type="match status" value="1"/>
</dbReference>
<dbReference type="InterPro" id="IPR025991">
    <property type="entry name" value="Chemoreceptor_zinc-bind_dom"/>
</dbReference>
<accession>A0A4U2Z439</accession>
<dbReference type="Pfam" id="PF13682">
    <property type="entry name" value="CZB"/>
    <property type="match status" value="1"/>
</dbReference>
<dbReference type="GO" id="GO:0004888">
    <property type="term" value="F:transmembrane signaling receptor activity"/>
    <property type="evidence" value="ECO:0007669"/>
    <property type="project" value="InterPro"/>
</dbReference>
<name>A0A4U2Z439_9BACT</name>
<dbReference type="SMART" id="SM00283">
    <property type="entry name" value="MA"/>
    <property type="match status" value="1"/>
</dbReference>
<dbReference type="PANTHER" id="PTHR32089:SF112">
    <property type="entry name" value="LYSOZYME-LIKE PROTEIN-RELATED"/>
    <property type="match status" value="1"/>
</dbReference>
<evidence type="ECO:0000256" key="4">
    <source>
        <dbReference type="SAM" id="Coils"/>
    </source>
</evidence>
<dbReference type="Pfam" id="PF00015">
    <property type="entry name" value="MCPsignal"/>
    <property type="match status" value="1"/>
</dbReference>
<reference evidence="8 9" key="1">
    <citation type="submission" date="2019-04" db="EMBL/GenBank/DDBJ databases">
        <title>Sulfurimonas crateris sp. nov. a facultative anaerobic sulfur-oxidizing chemolithautotrophic bacterium isolated from a terrestrial mud vulcano.</title>
        <authorList>
            <person name="Ratnikova N.M."/>
            <person name="Slobodkin A.I."/>
            <person name="Merkel A.Y."/>
            <person name="Novikov A."/>
            <person name="Bonch-Osmolovskaya E.A."/>
            <person name="Slobodkina G.B."/>
        </authorList>
    </citation>
    <scope>NUCLEOTIDE SEQUENCE [LARGE SCALE GENOMIC DNA]</scope>
    <source>
        <strain evidence="8 9">SN118</strain>
    </source>
</reference>
<dbReference type="PROSITE" id="PS50885">
    <property type="entry name" value="HAMP"/>
    <property type="match status" value="1"/>
</dbReference>
<evidence type="ECO:0000256" key="5">
    <source>
        <dbReference type="SAM" id="Phobius"/>
    </source>
</evidence>
<dbReference type="InterPro" id="IPR004090">
    <property type="entry name" value="Chemotax_Me-accpt_rcpt"/>
</dbReference>
<proteinExistence type="inferred from homology"/>
<evidence type="ECO:0000313" key="8">
    <source>
        <dbReference type="EMBL" id="TKI68937.1"/>
    </source>
</evidence>
<dbReference type="SUPFAM" id="SSF58104">
    <property type="entry name" value="Methyl-accepting chemotaxis protein (MCP) signaling domain"/>
    <property type="match status" value="1"/>
</dbReference>
<feature type="transmembrane region" description="Helical" evidence="5">
    <location>
        <begin position="12"/>
        <end position="33"/>
    </location>
</feature>